<dbReference type="AlphaFoldDB" id="A0A8I3A366"/>
<feature type="region of interest" description="Disordered" evidence="1">
    <location>
        <begin position="174"/>
        <end position="297"/>
    </location>
</feature>
<dbReference type="Pfam" id="PF01073">
    <property type="entry name" value="3Beta_HSD"/>
    <property type="match status" value="1"/>
</dbReference>
<dbReference type="GO" id="GO:0006694">
    <property type="term" value="P:steroid biosynthetic process"/>
    <property type="evidence" value="ECO:0007669"/>
    <property type="project" value="InterPro"/>
</dbReference>
<dbReference type="InterPro" id="IPR002225">
    <property type="entry name" value="3Beta_OHSteriod_DH/Estase"/>
</dbReference>
<sequence length="297" mass="32585">MILKSGLSDVSVYLILLLIATPLIAGRIETLDKQLRNFENASRELGSSIGIVWSSFRPQERLAKILFLFHESAACLHPRTITRKPQEVLLSSNVRNGTGQENRRGQTHFQAGDNNNLFDYTYVGNIAQAHLLAANKLVDPTSSDNASADSVSADATLVNSTLRATLHELRHPSPAHLASDASPPPKPVHSVHTLPLFPTPPRQKQPSTHPTTPPNSRTPSFATGSTDSPTTSSTSRRRTRSKSPVKPFKSPTASRSTFVILCASSGSRSIRRQRLPHTRSPSPSIRHRQRESHRAIL</sequence>
<evidence type="ECO:0000256" key="1">
    <source>
        <dbReference type="SAM" id="MobiDB-lite"/>
    </source>
</evidence>
<evidence type="ECO:0000313" key="3">
    <source>
        <dbReference type="EMBL" id="KAG6370238.1"/>
    </source>
</evidence>
<name>A0A8I3A366_9AGAM</name>
<keyword evidence="4" id="KW-1185">Reference proteome</keyword>
<dbReference type="GO" id="GO:0016616">
    <property type="term" value="F:oxidoreductase activity, acting on the CH-OH group of donors, NAD or NADP as acceptor"/>
    <property type="evidence" value="ECO:0007669"/>
    <property type="project" value="InterPro"/>
</dbReference>
<evidence type="ECO:0000313" key="4">
    <source>
        <dbReference type="Proteomes" id="UP000683000"/>
    </source>
</evidence>
<evidence type="ECO:0000259" key="2">
    <source>
        <dbReference type="Pfam" id="PF01073"/>
    </source>
</evidence>
<comment type="caution">
    <text evidence="3">The sequence shown here is derived from an EMBL/GenBank/DDBJ whole genome shotgun (WGS) entry which is preliminary data.</text>
</comment>
<protein>
    <recommendedName>
        <fullName evidence="2">3-beta hydroxysteroid dehydrogenase/isomerase domain-containing protein</fullName>
    </recommendedName>
</protein>
<feature type="compositionally biased region" description="Polar residues" evidence="1">
    <location>
        <begin position="204"/>
        <end position="222"/>
    </location>
</feature>
<gene>
    <name evidence="3" type="ORF">JVT61DRAFT_12394</name>
</gene>
<dbReference type="OrthoDB" id="10058185at2759"/>
<dbReference type="Proteomes" id="UP000683000">
    <property type="component" value="Unassembled WGS sequence"/>
</dbReference>
<proteinExistence type="predicted"/>
<feature type="compositionally biased region" description="Low complexity" evidence="1">
    <location>
        <begin position="223"/>
        <end position="234"/>
    </location>
</feature>
<dbReference type="EMBL" id="JAGFBS010000055">
    <property type="protein sequence ID" value="KAG6370238.1"/>
    <property type="molecule type" value="Genomic_DNA"/>
</dbReference>
<reference evidence="3" key="1">
    <citation type="submission" date="2021-03" db="EMBL/GenBank/DDBJ databases">
        <title>Evolutionary innovations through gain and loss of genes in the ectomycorrhizal Boletales.</title>
        <authorList>
            <person name="Wu G."/>
            <person name="Miyauchi S."/>
            <person name="Morin E."/>
            <person name="Yang Z.-L."/>
            <person name="Xu J."/>
            <person name="Martin F.M."/>
        </authorList>
    </citation>
    <scope>NUCLEOTIDE SEQUENCE</scope>
    <source>
        <strain evidence="3">BR01</strain>
    </source>
</reference>
<accession>A0A8I3A366</accession>
<feature type="domain" description="3-beta hydroxysteroid dehydrogenase/isomerase" evidence="2">
    <location>
        <begin position="100"/>
        <end position="144"/>
    </location>
</feature>
<organism evidence="3 4">
    <name type="scientific">Boletus reticuloceps</name>
    <dbReference type="NCBI Taxonomy" id="495285"/>
    <lineage>
        <taxon>Eukaryota</taxon>
        <taxon>Fungi</taxon>
        <taxon>Dikarya</taxon>
        <taxon>Basidiomycota</taxon>
        <taxon>Agaricomycotina</taxon>
        <taxon>Agaricomycetes</taxon>
        <taxon>Agaricomycetidae</taxon>
        <taxon>Boletales</taxon>
        <taxon>Boletineae</taxon>
        <taxon>Boletaceae</taxon>
        <taxon>Boletoideae</taxon>
        <taxon>Boletus</taxon>
    </lineage>
</organism>